<evidence type="ECO:0000313" key="1">
    <source>
        <dbReference type="EMBL" id="KRY65200.1"/>
    </source>
</evidence>
<comment type="caution">
    <text evidence="2">The sequence shown here is derived from an EMBL/GenBank/DDBJ whole genome shotgun (WGS) entry which is preliminary data.</text>
</comment>
<proteinExistence type="predicted"/>
<dbReference type="Proteomes" id="UP000054826">
    <property type="component" value="Unassembled WGS sequence"/>
</dbReference>
<sequence>MFCFDRQRSLLIYISKRRKCVLLVITMHHDNSVSAKHESKPDIVLFYNETKSGVDTLDLLVRLCTCKHAPSCGQWLCGSKFGLRGSSSIRYLDKKKSRVERTEVAP</sequence>
<protein>
    <recommendedName>
        <fullName evidence="6">PiggyBac transposable element-derived protein domain-containing protein</fullName>
    </recommendedName>
</protein>
<dbReference type="AlphaFoldDB" id="A0A0V1HD65"/>
<reference evidence="4 5" key="1">
    <citation type="submission" date="2015-01" db="EMBL/GenBank/DDBJ databases">
        <title>Evolution of Trichinella species and genotypes.</title>
        <authorList>
            <person name="Korhonen P.K."/>
            <person name="Edoardo P."/>
            <person name="Giuseppe L.R."/>
            <person name="Gasser R.B."/>
        </authorList>
    </citation>
    <scope>NUCLEOTIDE SEQUENCE [LARGE SCALE GENOMIC DNA]</scope>
    <source>
        <strain evidence="1">ISS13</strain>
        <strain evidence="3">ISS176</strain>
        <strain evidence="2">ISS588</strain>
    </source>
</reference>
<dbReference type="Proteomes" id="UP000054805">
    <property type="component" value="Unassembled WGS sequence"/>
</dbReference>
<evidence type="ECO:0000313" key="3">
    <source>
        <dbReference type="EMBL" id="KRZ25719.1"/>
    </source>
</evidence>
<dbReference type="EMBL" id="JYDR01000224">
    <property type="protein sequence ID" value="KRY65200.1"/>
    <property type="molecule type" value="Genomic_DNA"/>
</dbReference>
<organism evidence="2 5">
    <name type="scientific">Trichinella pseudospiralis</name>
    <name type="common">Parasitic roundworm</name>
    <dbReference type="NCBI Taxonomy" id="6337"/>
    <lineage>
        <taxon>Eukaryota</taxon>
        <taxon>Metazoa</taxon>
        <taxon>Ecdysozoa</taxon>
        <taxon>Nematoda</taxon>
        <taxon>Enoplea</taxon>
        <taxon>Dorylaimia</taxon>
        <taxon>Trichinellida</taxon>
        <taxon>Trichinellidae</taxon>
        <taxon>Trichinella</taxon>
    </lineage>
</organism>
<evidence type="ECO:0000313" key="2">
    <source>
        <dbReference type="EMBL" id="KRZ08116.1"/>
    </source>
</evidence>
<dbReference type="EMBL" id="JYDV01000193">
    <property type="protein sequence ID" value="KRZ25719.1"/>
    <property type="molecule type" value="Genomic_DNA"/>
</dbReference>
<keyword evidence="5" id="KW-1185">Reference proteome</keyword>
<evidence type="ECO:0008006" key="6">
    <source>
        <dbReference type="Google" id="ProtNLM"/>
    </source>
</evidence>
<name>A0A0V1HD65_TRIPS</name>
<evidence type="ECO:0000313" key="4">
    <source>
        <dbReference type="Proteomes" id="UP000054632"/>
    </source>
</evidence>
<accession>A0A0V1HD65</accession>
<evidence type="ECO:0000313" key="5">
    <source>
        <dbReference type="Proteomes" id="UP000054805"/>
    </source>
</evidence>
<dbReference type="EMBL" id="JYDS01000402">
    <property type="protein sequence ID" value="KRZ08116.1"/>
    <property type="molecule type" value="Genomic_DNA"/>
</dbReference>
<dbReference type="Proteomes" id="UP000054632">
    <property type="component" value="Unassembled WGS sequence"/>
</dbReference>
<gene>
    <name evidence="1" type="ORF">T4A_6791</name>
    <name evidence="2" type="ORF">T4B_1070</name>
    <name evidence="3" type="ORF">T4C_5399</name>
</gene>